<organism evidence="3 4">
    <name type="scientific">Levilactobacillus namurensis</name>
    <dbReference type="NCBI Taxonomy" id="380393"/>
    <lineage>
        <taxon>Bacteria</taxon>
        <taxon>Bacillati</taxon>
        <taxon>Bacillota</taxon>
        <taxon>Bacilli</taxon>
        <taxon>Lactobacillales</taxon>
        <taxon>Lactobacillaceae</taxon>
        <taxon>Levilactobacillus</taxon>
    </lineage>
</organism>
<accession>A0AAW8W4Q6</accession>
<evidence type="ECO:0000313" key="4">
    <source>
        <dbReference type="Proteomes" id="UP001254075"/>
    </source>
</evidence>
<sequence length="138" mass="15235">MTTPPEAPRKTMLFDDAVLEKIAGKAAMNVPGVLALQGNLIENLSDRLTDGEQPQIGVSVDANQERQTVALELTALLAYGKRAEAIFDQLVDQITRDVKTMTGFQITQIKLRVKDLLTKEEWAQAEAKRSGKKPKKES</sequence>
<protein>
    <recommendedName>
        <fullName evidence="2">Stress response regulator gls24 homolog</fullName>
    </recommendedName>
</protein>
<dbReference type="EMBL" id="JAVLAM010000001">
    <property type="protein sequence ID" value="MDT7013728.1"/>
    <property type="molecule type" value="Genomic_DNA"/>
</dbReference>
<dbReference type="Pfam" id="PF03780">
    <property type="entry name" value="Asp23"/>
    <property type="match status" value="1"/>
</dbReference>
<dbReference type="RefSeq" id="WP_313844766.1">
    <property type="nucleotide sequence ID" value="NZ_JAVLAM010000001.1"/>
</dbReference>
<comment type="similarity">
    <text evidence="1">Belongs to the asp23 family.</text>
</comment>
<dbReference type="Proteomes" id="UP001254075">
    <property type="component" value="Unassembled WGS sequence"/>
</dbReference>
<reference evidence="3" key="1">
    <citation type="submission" date="2023-08" db="EMBL/GenBank/DDBJ databases">
        <authorList>
            <person name="Page C.A."/>
            <person name="Perez-Diaz I.M."/>
        </authorList>
    </citation>
    <scope>NUCLEOTIDE SEQUENCE</scope>
    <source>
        <strain evidence="3">3.8.38</strain>
    </source>
</reference>
<gene>
    <name evidence="3" type="ORF">RI532_04705</name>
</gene>
<dbReference type="InterPro" id="IPR005531">
    <property type="entry name" value="Asp23"/>
</dbReference>
<dbReference type="PANTHER" id="PTHR34297">
    <property type="entry name" value="HYPOTHETICAL CYTOSOLIC PROTEIN-RELATED"/>
    <property type="match status" value="1"/>
</dbReference>
<dbReference type="AlphaFoldDB" id="A0AAW8W4Q6"/>
<proteinExistence type="inferred from homology"/>
<name>A0AAW8W4Q6_9LACO</name>
<evidence type="ECO:0000256" key="1">
    <source>
        <dbReference type="ARBA" id="ARBA00005721"/>
    </source>
</evidence>
<evidence type="ECO:0000313" key="3">
    <source>
        <dbReference type="EMBL" id="MDT7013728.1"/>
    </source>
</evidence>
<dbReference type="PANTHER" id="PTHR34297:SF3">
    <property type="entry name" value="ALKALINE SHOCK PROTEIN 23"/>
    <property type="match status" value="1"/>
</dbReference>
<comment type="caution">
    <text evidence="3">The sequence shown here is derived from an EMBL/GenBank/DDBJ whole genome shotgun (WGS) entry which is preliminary data.</text>
</comment>
<evidence type="ECO:0000256" key="2">
    <source>
        <dbReference type="ARBA" id="ARBA00039575"/>
    </source>
</evidence>